<dbReference type="AlphaFoldDB" id="A0A395M335"/>
<feature type="coiled-coil region" evidence="1">
    <location>
        <begin position="19"/>
        <end position="74"/>
    </location>
</feature>
<name>A0A395M335_9BACT</name>
<evidence type="ECO:0000256" key="1">
    <source>
        <dbReference type="SAM" id="Coils"/>
    </source>
</evidence>
<organism evidence="2 3">
    <name type="scientific">Candidatus Thermochlorobacter aerophilus</name>
    <dbReference type="NCBI Taxonomy" id="1868324"/>
    <lineage>
        <taxon>Bacteria</taxon>
        <taxon>Pseudomonadati</taxon>
        <taxon>Chlorobiota</taxon>
        <taxon>Chlorobiia</taxon>
        <taxon>Chlorobiales</taxon>
        <taxon>Candidatus Thermochlorobacteriaceae</taxon>
        <taxon>Candidatus Thermochlorobacter</taxon>
    </lineage>
</organism>
<gene>
    <name evidence="2" type="ORF">D0433_02765</name>
</gene>
<evidence type="ECO:0000313" key="2">
    <source>
        <dbReference type="EMBL" id="RFM25112.1"/>
    </source>
</evidence>
<protein>
    <submittedName>
        <fullName evidence="2">Gas vesicle protein GvpG</fullName>
    </submittedName>
</protein>
<dbReference type="InterPro" id="IPR007804">
    <property type="entry name" value="GvpG"/>
</dbReference>
<evidence type="ECO:0000313" key="3">
    <source>
        <dbReference type="Proteomes" id="UP000266389"/>
    </source>
</evidence>
<reference evidence="2 3" key="1">
    <citation type="journal article" date="2011" name="ISME J.">
        <title>Community ecology of hot spring cyanobacterial mats: predominant populations and their functional potential.</title>
        <authorList>
            <person name="Klatt C.G."/>
            <person name="Wood J.M."/>
            <person name="Rusch D.B."/>
            <person name="Bateson M.M."/>
            <person name="Hamamura N."/>
            <person name="Heidelberg J.F."/>
            <person name="Grossman A.R."/>
            <person name="Bhaya D."/>
            <person name="Cohan F.M."/>
            <person name="Kuhl M."/>
            <person name="Bryant D.A."/>
            <person name="Ward D.M."/>
        </authorList>
    </citation>
    <scope>NUCLEOTIDE SEQUENCE [LARGE SCALE GENOMIC DNA]</scope>
    <source>
        <strain evidence="2">OS</strain>
    </source>
</reference>
<accession>A0A395M335</accession>
<proteinExistence type="predicted"/>
<sequence>MFLIDDLLLLPFSVLKGIAEAIDQQIQKETSDADKIQEKLMELQFKFEMDEIDEQEYTRQEAELLAQLEQARKR</sequence>
<dbReference type="EMBL" id="PHFL01000010">
    <property type="protein sequence ID" value="RFM25112.1"/>
    <property type="molecule type" value="Genomic_DNA"/>
</dbReference>
<keyword evidence="1" id="KW-0175">Coiled coil</keyword>
<dbReference type="Pfam" id="PF05120">
    <property type="entry name" value="GvpG"/>
    <property type="match status" value="1"/>
</dbReference>
<comment type="caution">
    <text evidence="2">The sequence shown here is derived from an EMBL/GenBank/DDBJ whole genome shotgun (WGS) entry which is preliminary data.</text>
</comment>
<dbReference type="Proteomes" id="UP000266389">
    <property type="component" value="Unassembled WGS sequence"/>
</dbReference>